<dbReference type="OrthoDB" id="2446578at2759"/>
<gene>
    <name evidence="1" type="ORF">C2G38_1964869</name>
</gene>
<evidence type="ECO:0008006" key="3">
    <source>
        <dbReference type="Google" id="ProtNLM"/>
    </source>
</evidence>
<proteinExistence type="predicted"/>
<dbReference type="STRING" id="44941.A0A397VB44"/>
<dbReference type="EMBL" id="QKWP01000460">
    <property type="protein sequence ID" value="RIB19665.1"/>
    <property type="molecule type" value="Genomic_DNA"/>
</dbReference>
<dbReference type="PANTHER" id="PTHR45786:SF74">
    <property type="entry name" value="ATP-DEPENDENT DNA HELICASE"/>
    <property type="match status" value="1"/>
</dbReference>
<evidence type="ECO:0000313" key="2">
    <source>
        <dbReference type="Proteomes" id="UP000266673"/>
    </source>
</evidence>
<protein>
    <recommendedName>
        <fullName evidence="3">Helitron helicase-like domain-containing protein</fullName>
    </recommendedName>
</protein>
<dbReference type="AlphaFoldDB" id="A0A397VB44"/>
<dbReference type="PANTHER" id="PTHR45786">
    <property type="entry name" value="DNA BINDING PROTEIN-LIKE"/>
    <property type="match status" value="1"/>
</dbReference>
<keyword evidence="2" id="KW-1185">Reference proteome</keyword>
<dbReference type="Proteomes" id="UP000266673">
    <property type="component" value="Unassembled WGS sequence"/>
</dbReference>
<comment type="caution">
    <text evidence="1">The sequence shown here is derived from an EMBL/GenBank/DDBJ whole genome shotgun (WGS) entry which is preliminary data.</text>
</comment>
<organism evidence="1 2">
    <name type="scientific">Gigaspora rosea</name>
    <dbReference type="NCBI Taxonomy" id="44941"/>
    <lineage>
        <taxon>Eukaryota</taxon>
        <taxon>Fungi</taxon>
        <taxon>Fungi incertae sedis</taxon>
        <taxon>Mucoromycota</taxon>
        <taxon>Glomeromycotina</taxon>
        <taxon>Glomeromycetes</taxon>
        <taxon>Diversisporales</taxon>
        <taxon>Gigasporaceae</taxon>
        <taxon>Gigaspora</taxon>
    </lineage>
</organism>
<reference evidence="1 2" key="1">
    <citation type="submission" date="2018-06" db="EMBL/GenBank/DDBJ databases">
        <title>Comparative genomics reveals the genomic features of Rhizophagus irregularis, R. cerebriforme, R. diaphanum and Gigaspora rosea, and their symbiotic lifestyle signature.</title>
        <authorList>
            <person name="Morin E."/>
            <person name="San Clemente H."/>
            <person name="Chen E.C.H."/>
            <person name="De La Providencia I."/>
            <person name="Hainaut M."/>
            <person name="Kuo A."/>
            <person name="Kohler A."/>
            <person name="Murat C."/>
            <person name="Tang N."/>
            <person name="Roy S."/>
            <person name="Loubradou J."/>
            <person name="Henrissat B."/>
            <person name="Grigoriev I.V."/>
            <person name="Corradi N."/>
            <person name="Roux C."/>
            <person name="Martin F.M."/>
        </authorList>
    </citation>
    <scope>NUCLEOTIDE SEQUENCE [LARGE SCALE GENOMIC DNA]</scope>
    <source>
        <strain evidence="1 2">DAOM 194757</strain>
    </source>
</reference>
<name>A0A397VB44_9GLOM</name>
<evidence type="ECO:0000313" key="1">
    <source>
        <dbReference type="EMBL" id="RIB19665.1"/>
    </source>
</evidence>
<accession>A0A397VB44</accession>
<sequence>MEIEFHHCGALHFPSEQTARDLDQFTSCCHKGAVVLLPLLPFPEELKLLFLRKHPLSQTFYQNIRNYNSAVAFVSVVSNIQSIPGRGPYMYKISGQIYHFLGPAQPNTGDIPTFGQLYFLNTADAHEHRSNNPINIRLNPILLLLLDSLLRQINPYAQAFKMMREVCQEENDTAVQQNQSLMEVQIIFDNNYHLDQCRYNIPQVNEVAAVFVGPGSENFPSHCLAVHPHSNQLTTIPVTNKNCDPMSYPLLFPKGDIGWHPYISNCKQNQTKRTKCIYIAILLL</sequence>